<dbReference type="Proteomes" id="UP000066480">
    <property type="component" value="Chromosome"/>
</dbReference>
<dbReference type="KEGG" id="lmoi:VV02_00800"/>
<feature type="region of interest" description="Disordered" evidence="1">
    <location>
        <begin position="1"/>
        <end position="20"/>
    </location>
</feature>
<proteinExistence type="predicted"/>
<accession>A0A0K1JDI3</accession>
<keyword evidence="3" id="KW-1185">Reference proteome</keyword>
<evidence type="ECO:0000313" key="2">
    <source>
        <dbReference type="EMBL" id="AKU14754.1"/>
    </source>
</evidence>
<dbReference type="AlphaFoldDB" id="A0A0K1JDI3"/>
<dbReference type="EMBL" id="CP011112">
    <property type="protein sequence ID" value="AKU14754.1"/>
    <property type="molecule type" value="Genomic_DNA"/>
</dbReference>
<organism evidence="2 3">
    <name type="scientific">Luteipulveratus mongoliensis</name>
    <dbReference type="NCBI Taxonomy" id="571913"/>
    <lineage>
        <taxon>Bacteria</taxon>
        <taxon>Bacillati</taxon>
        <taxon>Actinomycetota</taxon>
        <taxon>Actinomycetes</taxon>
        <taxon>Micrococcales</taxon>
        <taxon>Dermacoccaceae</taxon>
        <taxon>Luteipulveratus</taxon>
    </lineage>
</organism>
<dbReference type="STRING" id="571913.VV02_00800"/>
<dbReference type="RefSeq" id="WP_052589284.1">
    <property type="nucleotide sequence ID" value="NZ_CP011112.1"/>
</dbReference>
<name>A0A0K1JDI3_9MICO</name>
<dbReference type="OrthoDB" id="4799037at2"/>
<evidence type="ECO:0000256" key="1">
    <source>
        <dbReference type="SAM" id="MobiDB-lite"/>
    </source>
</evidence>
<gene>
    <name evidence="2" type="ORF">VV02_00800</name>
</gene>
<reference evidence="2 3" key="1">
    <citation type="submission" date="2015-03" db="EMBL/GenBank/DDBJ databases">
        <title>Luteipulveratus halotolerans sp. nov., a novel actinobacterium (Dermacoccaceae) from Sarawak, Malaysia.</title>
        <authorList>
            <person name="Juboi H."/>
            <person name="Basik A."/>
            <person name="Shamsul S.S."/>
            <person name="Arnold P."/>
            <person name="Schmitt E.K."/>
            <person name="Sanglier J.-J."/>
            <person name="Yeo T."/>
        </authorList>
    </citation>
    <scope>NUCLEOTIDE SEQUENCE [LARGE SCALE GENOMIC DNA]</scope>
    <source>
        <strain evidence="2 3">MN07-A0370</strain>
    </source>
</reference>
<sequence>MGDDRPYTAEELAQMERDQQDPEFVAWLAAMDEDLRVFFEQDVPDMPENPWSEEGLRHAEQAAVSFFWAHDLDWPEREVRFARYLGEVFTRSFEGSWKWIDVRGDGKAPVVRRPSMPNYFEVANQVRAAVSERSGETWAELFRNTRRFHDAWVAAGRLAPQDWEDYRVKQDMKRLGVSDDDD</sequence>
<evidence type="ECO:0000313" key="3">
    <source>
        <dbReference type="Proteomes" id="UP000066480"/>
    </source>
</evidence>
<protein>
    <submittedName>
        <fullName evidence="2">Uncharacterized protein</fullName>
    </submittedName>
</protein>